<name>C6L9K8_9FIRM</name>
<reference evidence="1" key="1">
    <citation type="submission" date="2009-07" db="EMBL/GenBank/DDBJ databases">
        <authorList>
            <person name="Weinstock G."/>
            <person name="Sodergren E."/>
            <person name="Clifton S."/>
            <person name="Fulton L."/>
            <person name="Fulton B."/>
            <person name="Courtney L."/>
            <person name="Fronick C."/>
            <person name="Harrison M."/>
            <person name="Strong C."/>
            <person name="Farmer C."/>
            <person name="Delahaunty K."/>
            <person name="Markovic C."/>
            <person name="Hall O."/>
            <person name="Minx P."/>
            <person name="Tomlinson C."/>
            <person name="Mitreva M."/>
            <person name="Nelson J."/>
            <person name="Hou S."/>
            <person name="Wollam A."/>
            <person name="Pepin K.H."/>
            <person name="Johnson M."/>
            <person name="Bhonagiri V."/>
            <person name="Nash W.E."/>
            <person name="Warren W."/>
            <person name="Chinwalla A."/>
            <person name="Mardis E.R."/>
            <person name="Wilson R.K."/>
        </authorList>
    </citation>
    <scope>NUCLEOTIDE SEQUENCE [LARGE SCALE GENOMIC DNA]</scope>
    <source>
        <strain evidence="1">DSM 14469</strain>
    </source>
</reference>
<evidence type="ECO:0000313" key="2">
    <source>
        <dbReference type="Proteomes" id="UP000005561"/>
    </source>
</evidence>
<protein>
    <submittedName>
        <fullName evidence="1">Uncharacterized protein</fullName>
    </submittedName>
</protein>
<proteinExistence type="predicted"/>
<dbReference type="AlphaFoldDB" id="C6L9K8"/>
<comment type="caution">
    <text evidence="1">The sequence shown here is derived from an EMBL/GenBank/DDBJ whole genome shotgun (WGS) entry which is preliminary data.</text>
</comment>
<dbReference type="Proteomes" id="UP000005561">
    <property type="component" value="Unassembled WGS sequence"/>
</dbReference>
<organism evidence="1 2">
    <name type="scientific">Marvinbryantia formatexigens DSM 14469</name>
    <dbReference type="NCBI Taxonomy" id="478749"/>
    <lineage>
        <taxon>Bacteria</taxon>
        <taxon>Bacillati</taxon>
        <taxon>Bacillota</taxon>
        <taxon>Clostridia</taxon>
        <taxon>Lachnospirales</taxon>
        <taxon>Lachnospiraceae</taxon>
        <taxon>Marvinbryantia</taxon>
    </lineage>
</organism>
<gene>
    <name evidence="1" type="ORF">BRYFOR_05297</name>
</gene>
<evidence type="ECO:0000313" key="1">
    <source>
        <dbReference type="EMBL" id="EET62946.1"/>
    </source>
</evidence>
<dbReference type="EMBL" id="ACCL02000001">
    <property type="protein sequence ID" value="EET62946.1"/>
    <property type="molecule type" value="Genomic_DNA"/>
</dbReference>
<accession>C6L9K8</accession>
<sequence>MCCNSAAPELQKVFPRATDRMYICGHVRLGTVPYVRWESSAGRGADLQYNREG</sequence>
<keyword evidence="2" id="KW-1185">Reference proteome</keyword>